<evidence type="ECO:0000256" key="6">
    <source>
        <dbReference type="ARBA" id="ARBA00022989"/>
    </source>
</evidence>
<gene>
    <name evidence="13" type="ORF">DBRI00130_LOCUS11904</name>
</gene>
<keyword evidence="4 11" id="KW-0808">Transferase</keyword>
<keyword evidence="6" id="KW-1133">Transmembrane helix</keyword>
<keyword evidence="10" id="KW-1208">Phospholipid metabolism</keyword>
<feature type="chain" id="PRO_5030992013" description="CDP-diacylglycerol--glycerol-3-phosphate 3-phosphatidyltransferase" evidence="12">
    <location>
        <begin position="26"/>
        <end position="303"/>
    </location>
</feature>
<dbReference type="Gene3D" id="1.20.120.1760">
    <property type="match status" value="1"/>
</dbReference>
<dbReference type="EMBL" id="HBNS01014814">
    <property type="protein sequence ID" value="CAE4601460.1"/>
    <property type="molecule type" value="Transcribed_RNA"/>
</dbReference>
<dbReference type="GO" id="GO:0016020">
    <property type="term" value="C:membrane"/>
    <property type="evidence" value="ECO:0007669"/>
    <property type="project" value="UniProtKB-SubCell"/>
</dbReference>
<dbReference type="PANTHER" id="PTHR14269">
    <property type="entry name" value="CDP-DIACYLGLYCEROL--GLYCEROL-3-PHOSPHATE 3-PHOSPHATIDYLTRANSFERASE-RELATED"/>
    <property type="match status" value="1"/>
</dbReference>
<dbReference type="InterPro" id="IPR004570">
    <property type="entry name" value="Phosphatidylglycerol_P_synth"/>
</dbReference>
<evidence type="ECO:0000256" key="7">
    <source>
        <dbReference type="ARBA" id="ARBA00023098"/>
    </source>
</evidence>
<name>A0A7S4R2Q1_9STRA</name>
<keyword evidence="8" id="KW-0472">Membrane</keyword>
<evidence type="ECO:0008006" key="14">
    <source>
        <dbReference type="Google" id="ProtNLM"/>
    </source>
</evidence>
<reference evidence="13" key="1">
    <citation type="submission" date="2021-01" db="EMBL/GenBank/DDBJ databases">
        <authorList>
            <person name="Corre E."/>
            <person name="Pelletier E."/>
            <person name="Niang G."/>
            <person name="Scheremetjew M."/>
            <person name="Finn R."/>
            <person name="Kale V."/>
            <person name="Holt S."/>
            <person name="Cochrane G."/>
            <person name="Meng A."/>
            <person name="Brown T."/>
            <person name="Cohen L."/>
        </authorList>
    </citation>
    <scope>NUCLEOTIDE SEQUENCE</scope>
    <source>
        <strain evidence="13">GSO104</strain>
    </source>
</reference>
<dbReference type="InterPro" id="IPR050324">
    <property type="entry name" value="CDP-alcohol_PTase-I"/>
</dbReference>
<evidence type="ECO:0000256" key="11">
    <source>
        <dbReference type="RuleBase" id="RU003750"/>
    </source>
</evidence>
<keyword evidence="5" id="KW-0812">Transmembrane</keyword>
<dbReference type="PANTHER" id="PTHR14269:SF62">
    <property type="entry name" value="CDP-DIACYLGLYCEROL--GLYCEROL-3-PHOSPHATE 3-PHOSPHATIDYLTRANSFERASE 1, CHLOROPLASTIC"/>
    <property type="match status" value="1"/>
</dbReference>
<dbReference type="Pfam" id="PF01066">
    <property type="entry name" value="CDP-OH_P_transf"/>
    <property type="match status" value="1"/>
</dbReference>
<evidence type="ECO:0000256" key="12">
    <source>
        <dbReference type="SAM" id="SignalP"/>
    </source>
</evidence>
<dbReference type="GO" id="GO:0046474">
    <property type="term" value="P:glycerophospholipid biosynthetic process"/>
    <property type="evidence" value="ECO:0007669"/>
    <property type="project" value="TreeGrafter"/>
</dbReference>
<comment type="subcellular location">
    <subcellularLocation>
        <location evidence="1">Membrane</location>
        <topology evidence="1">Multi-pass membrane protein</topology>
    </subcellularLocation>
</comment>
<protein>
    <recommendedName>
        <fullName evidence="14">CDP-diacylglycerol--glycerol-3-phosphate 3-phosphatidyltransferase</fullName>
    </recommendedName>
</protein>
<evidence type="ECO:0000256" key="1">
    <source>
        <dbReference type="ARBA" id="ARBA00004141"/>
    </source>
</evidence>
<evidence type="ECO:0000313" key="13">
    <source>
        <dbReference type="EMBL" id="CAE4601460.1"/>
    </source>
</evidence>
<feature type="signal peptide" evidence="12">
    <location>
        <begin position="1"/>
        <end position="25"/>
    </location>
</feature>
<evidence type="ECO:0000256" key="2">
    <source>
        <dbReference type="ARBA" id="ARBA00010441"/>
    </source>
</evidence>
<evidence type="ECO:0000256" key="8">
    <source>
        <dbReference type="ARBA" id="ARBA00023136"/>
    </source>
</evidence>
<keyword evidence="12" id="KW-0732">Signal</keyword>
<evidence type="ECO:0000256" key="5">
    <source>
        <dbReference type="ARBA" id="ARBA00022692"/>
    </source>
</evidence>
<dbReference type="NCBIfam" id="TIGR00560">
    <property type="entry name" value="pgsA"/>
    <property type="match status" value="1"/>
</dbReference>
<evidence type="ECO:0000256" key="4">
    <source>
        <dbReference type="ARBA" id="ARBA00022679"/>
    </source>
</evidence>
<proteinExistence type="inferred from homology"/>
<dbReference type="AlphaFoldDB" id="A0A7S4R2Q1"/>
<evidence type="ECO:0000256" key="3">
    <source>
        <dbReference type="ARBA" id="ARBA00022516"/>
    </source>
</evidence>
<keyword evidence="3" id="KW-0444">Lipid biosynthesis</keyword>
<evidence type="ECO:0000256" key="9">
    <source>
        <dbReference type="ARBA" id="ARBA00023209"/>
    </source>
</evidence>
<keyword evidence="7" id="KW-0443">Lipid metabolism</keyword>
<comment type="similarity">
    <text evidence="2 11">Belongs to the CDP-alcohol phosphatidyltransferase class-I family.</text>
</comment>
<dbReference type="PROSITE" id="PS00379">
    <property type="entry name" value="CDP_ALCOHOL_P_TRANSF"/>
    <property type="match status" value="1"/>
</dbReference>
<organism evidence="13">
    <name type="scientific">Ditylum brightwellii</name>
    <dbReference type="NCBI Taxonomy" id="49249"/>
    <lineage>
        <taxon>Eukaryota</taxon>
        <taxon>Sar</taxon>
        <taxon>Stramenopiles</taxon>
        <taxon>Ochrophyta</taxon>
        <taxon>Bacillariophyta</taxon>
        <taxon>Mediophyceae</taxon>
        <taxon>Lithodesmiophycidae</taxon>
        <taxon>Lithodesmiales</taxon>
        <taxon>Lithodesmiaceae</taxon>
        <taxon>Ditylum</taxon>
    </lineage>
</organism>
<evidence type="ECO:0000256" key="10">
    <source>
        <dbReference type="ARBA" id="ARBA00023264"/>
    </source>
</evidence>
<sequence>MKHSVAYNTILFYFGFLLSTSTSLAVPSTKKAILKPAALLRNKHKAVTTSNIASSRLFGGSDRLSEPSSNRALNILRGGADGDEPSPGMSNMGPNCPPPGLLRRLLPFLPWHRLPDYLTYLRCLAIPASIGLYYSKIPNKHVYNGILFALASYTDYLDGYLARRWDVSTSFGAFLDPVADKLMVSTALVILAGSYGSIVAVPSSIILAREIAVSALREWMASKGLRDTVKVGYQGKVKTAATMVALTMLLLVPQKNAGATLWAETLGKLYDPGMALLYLSALVTITSGSVYFRAAAPVLMGKE</sequence>
<dbReference type="InterPro" id="IPR043130">
    <property type="entry name" value="CDP-OH_PTrfase_TM_dom"/>
</dbReference>
<accession>A0A7S4R2Q1</accession>
<keyword evidence="9" id="KW-0594">Phospholipid biosynthesis</keyword>
<dbReference type="GO" id="GO:0008444">
    <property type="term" value="F:CDP-diacylglycerol-glycerol-3-phosphate 3-phosphatidyltransferase activity"/>
    <property type="evidence" value="ECO:0007669"/>
    <property type="project" value="InterPro"/>
</dbReference>
<dbReference type="InterPro" id="IPR048254">
    <property type="entry name" value="CDP_ALCOHOL_P_TRANSF_CS"/>
</dbReference>
<dbReference type="InterPro" id="IPR000462">
    <property type="entry name" value="CDP-OH_P_trans"/>
</dbReference>